<evidence type="ECO:0000313" key="3">
    <source>
        <dbReference type="Proteomes" id="UP000273515"/>
    </source>
</evidence>
<dbReference type="PROSITE" id="PS51186">
    <property type="entry name" value="GNAT"/>
    <property type="match status" value="1"/>
</dbReference>
<evidence type="ECO:0000259" key="1">
    <source>
        <dbReference type="PROSITE" id="PS51186"/>
    </source>
</evidence>
<name>A0A3G2YRD8_9CAUD</name>
<gene>
    <name evidence="2" type="ORF">vBLenPICBM2__38</name>
</gene>
<dbReference type="InterPro" id="IPR000182">
    <property type="entry name" value="GNAT_dom"/>
</dbReference>
<evidence type="ECO:0000313" key="2">
    <source>
        <dbReference type="EMBL" id="AYP28098.1"/>
    </source>
</evidence>
<dbReference type="InterPro" id="IPR016181">
    <property type="entry name" value="Acyl_CoA_acyltransferase"/>
</dbReference>
<dbReference type="Proteomes" id="UP000273515">
    <property type="component" value="Segment"/>
</dbReference>
<dbReference type="Gene3D" id="3.40.630.30">
    <property type="match status" value="1"/>
</dbReference>
<dbReference type="GO" id="GO:0016747">
    <property type="term" value="F:acyltransferase activity, transferring groups other than amino-acyl groups"/>
    <property type="evidence" value="ECO:0007669"/>
    <property type="project" value="InterPro"/>
</dbReference>
<dbReference type="EMBL" id="MF431616">
    <property type="protein sequence ID" value="AYP28098.1"/>
    <property type="molecule type" value="Genomic_DNA"/>
</dbReference>
<reference evidence="2 3" key="2">
    <citation type="journal article" date="2019" name="ISME J.">
        <title>Cobaviruses - a new globally distributed phage group infecting Rhodobacteraceae in marine ecosystems.</title>
        <authorList>
            <person name="Bischoff V."/>
            <person name="Bunk B."/>
            <person name="Meier-Kolthoff J.P."/>
            <person name="Sproer C."/>
            <person name="Poehlein A."/>
            <person name="Dogs M."/>
            <person name="Nguyen M."/>
            <person name="Petersen J."/>
            <person name="Daniel R."/>
            <person name="Overmann J."/>
            <person name="Goker M."/>
            <person name="Simon M."/>
            <person name="Brinkhoff T."/>
            <person name="Moraru C."/>
        </authorList>
    </citation>
    <scope>NUCLEOTIDE SEQUENCE [LARGE SCALE GENOMIC DNA]</scope>
</reference>
<dbReference type="SUPFAM" id="SSF55729">
    <property type="entry name" value="Acyl-CoA N-acyltransferases (Nat)"/>
    <property type="match status" value="1"/>
</dbReference>
<dbReference type="Pfam" id="PF00583">
    <property type="entry name" value="Acetyltransf_1"/>
    <property type="match status" value="1"/>
</dbReference>
<reference evidence="3" key="1">
    <citation type="submission" date="2017-07" db="EMBL/GenBank/DDBJ databases">
        <title>Cobaviruses - a newly discovered phage group infecting protist-associated Rhodobacteraceae is ubiquitous in highly productive marine areas.</title>
        <authorList>
            <person name="Bischoff V."/>
            <person name="Bunk B."/>
            <person name="Meier-Kolthoff J."/>
            <person name="Sproer C."/>
            <person name="Poehlein A."/>
            <person name="Dogs M."/>
            <person name="Daniel R."/>
            <person name="Overmann J."/>
            <person name="Goker M."/>
            <person name="Simon M."/>
            <person name="Brinkhoff T."/>
            <person name="Moraru C."/>
        </authorList>
    </citation>
    <scope>NUCLEOTIDE SEQUENCE [LARGE SCALE GENOMIC DNA]</scope>
</reference>
<proteinExistence type="predicted"/>
<dbReference type="CDD" id="cd04301">
    <property type="entry name" value="NAT_SF"/>
    <property type="match status" value="1"/>
</dbReference>
<accession>A0A3G2YRD8</accession>
<keyword evidence="3" id="KW-1185">Reference proteome</keyword>
<sequence length="154" mass="17368">MSDYLIRSAEQRDVLDIVISVKQFCKEVPHAAWGKFDSTKVQELVSNLIDNEAGFVHVVTHEEEIVGAMIACVTPLPINSFVFAQELMFWLDPSHRNGRTAPKLIDSYVAWAEKAGCDFIRLSTLDHLLDSRAGVLFKRKGFTPVETAYIKEVK</sequence>
<organism evidence="2 3">
    <name type="scientific">Lentibacter phage vB_LenP_ICBM2</name>
    <dbReference type="NCBI Taxonomy" id="2847823"/>
    <lineage>
        <taxon>Viruses</taxon>
        <taxon>Duplodnaviria</taxon>
        <taxon>Heunggongvirae</taxon>
        <taxon>Uroviricota</taxon>
        <taxon>Caudoviricetes</taxon>
        <taxon>Zobellviridae</taxon>
        <taxon>Cobavirinae</taxon>
        <taxon>Veravirus</taxon>
        <taxon>Veravirus septentrionalis</taxon>
    </lineage>
</organism>
<feature type="domain" description="N-acetyltransferase" evidence="1">
    <location>
        <begin position="4"/>
        <end position="154"/>
    </location>
</feature>
<protein>
    <submittedName>
        <fullName evidence="2">Acyl-CoA N-acyltransferase (GNAT) domain protein</fullName>
    </submittedName>
</protein>